<name>A0AAD2K5H1_9AGAR</name>
<keyword evidence="5" id="KW-0687">Ribonucleoprotein</keyword>
<evidence type="ECO:0000313" key="10">
    <source>
        <dbReference type="Proteomes" id="UP001295794"/>
    </source>
</evidence>
<evidence type="ECO:0000256" key="8">
    <source>
        <dbReference type="SAM" id="MobiDB-lite"/>
    </source>
</evidence>
<evidence type="ECO:0000256" key="2">
    <source>
        <dbReference type="ARBA" id="ARBA00009864"/>
    </source>
</evidence>
<keyword evidence="10" id="KW-1185">Reference proteome</keyword>
<proteinExistence type="inferred from homology"/>
<evidence type="ECO:0000256" key="6">
    <source>
        <dbReference type="ARBA" id="ARBA00035137"/>
    </source>
</evidence>
<dbReference type="AlphaFoldDB" id="A0AAD2K5H1"/>
<evidence type="ECO:0000256" key="4">
    <source>
        <dbReference type="ARBA" id="ARBA00023128"/>
    </source>
</evidence>
<dbReference type="Pfam" id="PF13741">
    <property type="entry name" value="MRP-S25"/>
    <property type="match status" value="1"/>
</dbReference>
<sequence>MGRRVATQVHHQISRLMLGGRMQTPPVWYRPVLAFPPLPLPAKAPPQRTTYDQKFKPLSKLRRLKNRPLPIYYLEDDLRRQFFTDHPFEAFRPTTLVEKSEVEVHPVNGANWTRLRQRGRNPSAEDAVQFAVNLHQNLDVPLSEAYARAVHQFRALRSEHHVATTYAAWEADQLGADFAPTEIEHAFEKEKRALASWEKLQDMDAGSLAARKRWRMIPEAHAGKSRWSRGVEYVKLWQAGVPVNYAPAITKAMDEVLDLPEAEEAEIAEALQPAPAPSDDLSYADDEFDDIEGDYAQIESSLPEIAEEKTRAGAQPAIMTHAQLQSLVQGYLGAESANEIDGALEAFDDLVKHTDSSREATPPVSEDKAGTEHITQAGDADFFNFTKSQ</sequence>
<comment type="subcellular location">
    <subcellularLocation>
        <location evidence="1">Mitochondrion</location>
    </subcellularLocation>
</comment>
<gene>
    <name evidence="9" type="ORF">MYCIT1_LOCUS30801</name>
</gene>
<accession>A0AAD2K5H1</accession>
<evidence type="ECO:0000256" key="3">
    <source>
        <dbReference type="ARBA" id="ARBA00022980"/>
    </source>
</evidence>
<reference evidence="9" key="1">
    <citation type="submission" date="2023-11" db="EMBL/GenBank/DDBJ databases">
        <authorList>
            <person name="De Vega J J."/>
            <person name="De Vega J J."/>
        </authorList>
    </citation>
    <scope>NUCLEOTIDE SEQUENCE</scope>
</reference>
<evidence type="ECO:0000313" key="9">
    <source>
        <dbReference type="EMBL" id="CAK5280314.1"/>
    </source>
</evidence>
<evidence type="ECO:0000256" key="1">
    <source>
        <dbReference type="ARBA" id="ARBA00004173"/>
    </source>
</evidence>
<keyword evidence="4" id="KW-0496">Mitochondrion</keyword>
<dbReference type="InterPro" id="IPR016939">
    <property type="entry name" value="Ribosomal_mS23_fun"/>
</dbReference>
<dbReference type="GO" id="GO:0005763">
    <property type="term" value="C:mitochondrial small ribosomal subunit"/>
    <property type="evidence" value="ECO:0007669"/>
    <property type="project" value="InterPro"/>
</dbReference>
<organism evidence="9 10">
    <name type="scientific">Mycena citricolor</name>
    <dbReference type="NCBI Taxonomy" id="2018698"/>
    <lineage>
        <taxon>Eukaryota</taxon>
        <taxon>Fungi</taxon>
        <taxon>Dikarya</taxon>
        <taxon>Basidiomycota</taxon>
        <taxon>Agaricomycotina</taxon>
        <taxon>Agaricomycetes</taxon>
        <taxon>Agaricomycetidae</taxon>
        <taxon>Agaricales</taxon>
        <taxon>Marasmiineae</taxon>
        <taxon>Mycenaceae</taxon>
        <taxon>Mycena</taxon>
    </lineage>
</organism>
<comment type="similarity">
    <text evidence="2">Belongs to the mitochondrion-specific ribosomal protein mS23 family.</text>
</comment>
<dbReference type="Proteomes" id="UP001295794">
    <property type="component" value="Unassembled WGS sequence"/>
</dbReference>
<dbReference type="GO" id="GO:0003735">
    <property type="term" value="F:structural constituent of ribosome"/>
    <property type="evidence" value="ECO:0007669"/>
    <property type="project" value="InterPro"/>
</dbReference>
<feature type="region of interest" description="Disordered" evidence="8">
    <location>
        <begin position="354"/>
        <end position="389"/>
    </location>
</feature>
<protein>
    <recommendedName>
        <fullName evidence="6">Small ribosomal subunit protein mS23</fullName>
    </recommendedName>
    <alternativeName>
        <fullName evidence="7">37S ribosomal protein S25, mitochondrial</fullName>
    </alternativeName>
</protein>
<dbReference type="EMBL" id="CAVNYO010000440">
    <property type="protein sequence ID" value="CAK5280314.1"/>
    <property type="molecule type" value="Genomic_DNA"/>
</dbReference>
<keyword evidence="3" id="KW-0689">Ribosomal protein</keyword>
<evidence type="ECO:0000256" key="5">
    <source>
        <dbReference type="ARBA" id="ARBA00023274"/>
    </source>
</evidence>
<comment type="caution">
    <text evidence="9">The sequence shown here is derived from an EMBL/GenBank/DDBJ whole genome shotgun (WGS) entry which is preliminary data.</text>
</comment>
<dbReference type="PANTHER" id="PTHR37799:SF1">
    <property type="entry name" value="SMALL RIBOSOMAL SUBUNIT PROTEIN MS23"/>
    <property type="match status" value="1"/>
</dbReference>
<dbReference type="PANTHER" id="PTHR37799">
    <property type="entry name" value="37S RIBOSOMAL PROTEIN S25, MITOCHONDRIAL"/>
    <property type="match status" value="1"/>
</dbReference>
<evidence type="ECO:0000256" key="7">
    <source>
        <dbReference type="ARBA" id="ARBA00035421"/>
    </source>
</evidence>